<evidence type="ECO:0000256" key="1">
    <source>
        <dbReference type="RuleBase" id="RU004560"/>
    </source>
</evidence>
<feature type="compositionally biased region" description="Polar residues" evidence="2">
    <location>
        <begin position="160"/>
        <end position="171"/>
    </location>
</feature>
<dbReference type="Gene3D" id="3.40.50.300">
    <property type="entry name" value="P-loop containing nucleotide triphosphate hydrolases"/>
    <property type="match status" value="1"/>
</dbReference>
<keyword evidence="1" id="KW-0342">GTP-binding</keyword>
<organism evidence="5 6">
    <name type="scientific">Orbilia brochopaga</name>
    <dbReference type="NCBI Taxonomy" id="3140254"/>
    <lineage>
        <taxon>Eukaryota</taxon>
        <taxon>Fungi</taxon>
        <taxon>Dikarya</taxon>
        <taxon>Ascomycota</taxon>
        <taxon>Pezizomycotina</taxon>
        <taxon>Orbiliomycetes</taxon>
        <taxon>Orbiliales</taxon>
        <taxon>Orbiliaceae</taxon>
        <taxon>Orbilia</taxon>
    </lineage>
</organism>
<dbReference type="InterPro" id="IPR046707">
    <property type="entry name" value="DUF6780"/>
</dbReference>
<feature type="compositionally biased region" description="Low complexity" evidence="2">
    <location>
        <begin position="56"/>
        <end position="69"/>
    </location>
</feature>
<keyword evidence="6" id="KW-1185">Reference proteome</keyword>
<evidence type="ECO:0000313" key="5">
    <source>
        <dbReference type="EMBL" id="KAK6355249.1"/>
    </source>
</evidence>
<dbReference type="EMBL" id="JAVHNQ010000002">
    <property type="protein sequence ID" value="KAK6355249.1"/>
    <property type="molecule type" value="Genomic_DNA"/>
</dbReference>
<feature type="region of interest" description="Disordered" evidence="2">
    <location>
        <begin position="1"/>
        <end position="37"/>
    </location>
</feature>
<keyword evidence="3" id="KW-0812">Transmembrane</keyword>
<accession>A0AAV9V745</accession>
<keyword evidence="3" id="KW-1133">Transmembrane helix</keyword>
<reference evidence="5 6" key="1">
    <citation type="submission" date="2019-10" db="EMBL/GenBank/DDBJ databases">
        <authorList>
            <person name="Palmer J.M."/>
        </authorList>
    </citation>
    <scope>NUCLEOTIDE SEQUENCE [LARGE SCALE GENOMIC DNA]</scope>
    <source>
        <strain evidence="5 6">TWF696</strain>
    </source>
</reference>
<protein>
    <recommendedName>
        <fullName evidence="4">Septin-type G domain-containing protein</fullName>
    </recommendedName>
</protein>
<dbReference type="PROSITE" id="PS51719">
    <property type="entry name" value="G_SEPTIN"/>
    <property type="match status" value="1"/>
</dbReference>
<dbReference type="Pfam" id="PF00735">
    <property type="entry name" value="Septin"/>
    <property type="match status" value="1"/>
</dbReference>
<proteinExistence type="inferred from homology"/>
<feature type="domain" description="Septin-type G" evidence="4">
    <location>
        <begin position="272"/>
        <end position="573"/>
    </location>
</feature>
<feature type="compositionally biased region" description="Basic and acidic residues" evidence="2">
    <location>
        <begin position="87"/>
        <end position="107"/>
    </location>
</feature>
<sequence length="775" mass="83221">MRPATGDMLTGRSRKSSAADLSVGPSEGPASGILNAATGAASPSMTYFLANEATMSSSGLSNSPSLGGSQTMASASHPPRRTSVTHSDAEEVLLRRRRLSTKDREDTITPDTPKPSLFLSAAAAEHAARNDEVGSDCGEKPIGEGLESEPVTDDEDAERSSNLSFPLSITDTLPPGSPARPLHRNFSPGPLPTRSLASTRNASSKSLVDAFSDAENAPLDFRDRTLARGKKPDTIHDPTVVESLDSSVLSTQFIMPTIKMPSRRPFTTRGKDLGRLKILVAGDSGIGKTSLIKSIIQANEDIVHVDPWVYTTPDSSVTSSFYGGKETVGATNTLTEIYGSTKPYPTWWSDFEDSRVLRRRKSTGETVLERNVCFVDTPGYGAGTSYSECIGPVVKYVERQLERTTSIMGGSEGDLLSFLTGNGSPQVDVVLYVILHRLKPVDIDFMRKLAALTNVLPVIAKSDTLTAPQTTELKLSILNDLRNAGIRAFLFGKSADDVARGLPGCPPFTTSSAQAPDESMDASLLMSPEYVPPLVASELDDLIGHLFDTDYAAWLRHSSTKKFLSWKANHPALNPTIIPNPSVPSASTQLIRSRSPSYGNHSRSLVPVSGTGVGAGSSGTASSFVLARVADHTRREEHMAQLHLAKWAADLQKSIKAEKDRYERLAKGDRAIWLTERLGECVIDGSLVPVDKTGKMLVKTGGGEPIVRFGKGGRRHVVGGLDRRDPMGWVRLNSRVRQGAYLLVQITGTAGVVAVAVFVVKYVFGSAAWAHRLGL</sequence>
<evidence type="ECO:0000313" key="6">
    <source>
        <dbReference type="Proteomes" id="UP001375240"/>
    </source>
</evidence>
<evidence type="ECO:0000256" key="2">
    <source>
        <dbReference type="SAM" id="MobiDB-lite"/>
    </source>
</evidence>
<dbReference type="SUPFAM" id="SSF52540">
    <property type="entry name" value="P-loop containing nucleoside triphosphate hydrolases"/>
    <property type="match status" value="1"/>
</dbReference>
<gene>
    <name evidence="5" type="ORF">TWF696_004364</name>
</gene>
<dbReference type="AlphaFoldDB" id="A0AAV9V745"/>
<dbReference type="Pfam" id="PF20571">
    <property type="entry name" value="DUF6780"/>
    <property type="match status" value="1"/>
</dbReference>
<dbReference type="InterPro" id="IPR027417">
    <property type="entry name" value="P-loop_NTPase"/>
</dbReference>
<dbReference type="Proteomes" id="UP001375240">
    <property type="component" value="Unassembled WGS sequence"/>
</dbReference>
<keyword evidence="3" id="KW-0472">Membrane</keyword>
<dbReference type="PANTHER" id="PTHR18884">
    <property type="entry name" value="SEPTIN"/>
    <property type="match status" value="1"/>
</dbReference>
<evidence type="ECO:0000256" key="3">
    <source>
        <dbReference type="SAM" id="Phobius"/>
    </source>
</evidence>
<evidence type="ECO:0000259" key="4">
    <source>
        <dbReference type="PROSITE" id="PS51719"/>
    </source>
</evidence>
<comment type="caution">
    <text evidence="5">The sequence shown here is derived from an EMBL/GenBank/DDBJ whole genome shotgun (WGS) entry which is preliminary data.</text>
</comment>
<feature type="region of interest" description="Disordered" evidence="2">
    <location>
        <begin position="54"/>
        <end position="200"/>
    </location>
</feature>
<feature type="transmembrane region" description="Helical" evidence="3">
    <location>
        <begin position="740"/>
        <end position="764"/>
    </location>
</feature>
<name>A0AAV9V745_9PEZI</name>
<dbReference type="InterPro" id="IPR030379">
    <property type="entry name" value="G_SEPTIN_dom"/>
</dbReference>
<dbReference type="GO" id="GO:0005525">
    <property type="term" value="F:GTP binding"/>
    <property type="evidence" value="ECO:0007669"/>
    <property type="project" value="UniProtKB-KW"/>
</dbReference>
<comment type="similarity">
    <text evidence="1">Belongs to the TRAFAC class TrmE-Era-EngA-EngB-Septin-like GTPase superfamily. Septin GTPase family.</text>
</comment>
<dbReference type="PRINTS" id="PR00449">
    <property type="entry name" value="RASTRNSFRMNG"/>
</dbReference>
<feature type="compositionally biased region" description="Basic and acidic residues" evidence="2">
    <location>
        <begin position="126"/>
        <end position="142"/>
    </location>
</feature>
<feature type="compositionally biased region" description="Acidic residues" evidence="2">
    <location>
        <begin position="146"/>
        <end position="157"/>
    </location>
</feature>
<keyword evidence="1" id="KW-0547">Nucleotide-binding</keyword>